<dbReference type="InterPro" id="IPR001650">
    <property type="entry name" value="Helicase_C-like"/>
</dbReference>
<dbReference type="GO" id="GO:0005829">
    <property type="term" value="C:cytosol"/>
    <property type="evidence" value="ECO:0007669"/>
    <property type="project" value="TreeGrafter"/>
</dbReference>
<evidence type="ECO:0000259" key="10">
    <source>
        <dbReference type="PROSITE" id="PS51195"/>
    </source>
</evidence>
<dbReference type="InterPro" id="IPR044742">
    <property type="entry name" value="DEAD/DEAH_RhlB"/>
</dbReference>
<keyword evidence="1 7" id="KW-0547">Nucleotide-binding</keyword>
<dbReference type="InterPro" id="IPR011545">
    <property type="entry name" value="DEAD/DEAH_box_helicase_dom"/>
</dbReference>
<dbReference type="PANTHER" id="PTHR47959">
    <property type="entry name" value="ATP-DEPENDENT RNA HELICASE RHLE-RELATED"/>
    <property type="match status" value="1"/>
</dbReference>
<proteinExistence type="inferred from homology"/>
<dbReference type="SMART" id="SM00490">
    <property type="entry name" value="HELICc"/>
    <property type="match status" value="1"/>
</dbReference>
<keyword evidence="2 7" id="KW-0378">Hydrolase</keyword>
<dbReference type="PROSITE" id="PS51194">
    <property type="entry name" value="HELICASE_CTER"/>
    <property type="match status" value="1"/>
</dbReference>
<protein>
    <submittedName>
        <fullName evidence="11">ATP-dependent RNA helicase DeaD</fullName>
    </submittedName>
</protein>
<evidence type="ECO:0000313" key="11">
    <source>
        <dbReference type="EMBL" id="SHH33164.1"/>
    </source>
</evidence>
<dbReference type="PROSITE" id="PS51192">
    <property type="entry name" value="HELICASE_ATP_BIND_1"/>
    <property type="match status" value="1"/>
</dbReference>
<keyword evidence="3 7" id="KW-0347">Helicase</keyword>
<accession>A0A1M5S3U7</accession>
<dbReference type="InterPro" id="IPR050079">
    <property type="entry name" value="DEAD_box_RNA_helicase"/>
</dbReference>
<dbReference type="CDD" id="cd18787">
    <property type="entry name" value="SF2_C_DEAD"/>
    <property type="match status" value="1"/>
</dbReference>
<feature type="domain" description="Helicase ATP-binding" evidence="8">
    <location>
        <begin position="34"/>
        <end position="206"/>
    </location>
</feature>
<dbReference type="InterPro" id="IPR014001">
    <property type="entry name" value="Helicase_ATP-bd"/>
</dbReference>
<dbReference type="Pfam" id="PF00271">
    <property type="entry name" value="Helicase_C"/>
    <property type="match status" value="1"/>
</dbReference>
<dbReference type="CDD" id="cd00268">
    <property type="entry name" value="DEADc"/>
    <property type="match status" value="1"/>
</dbReference>
<evidence type="ECO:0000313" key="12">
    <source>
        <dbReference type="Proteomes" id="UP000184109"/>
    </source>
</evidence>
<evidence type="ECO:0000256" key="6">
    <source>
        <dbReference type="PROSITE-ProRule" id="PRU00552"/>
    </source>
</evidence>
<dbReference type="SMART" id="SM00487">
    <property type="entry name" value="DEXDc"/>
    <property type="match status" value="1"/>
</dbReference>
<dbReference type="GO" id="GO:0016787">
    <property type="term" value="F:hydrolase activity"/>
    <property type="evidence" value="ECO:0007669"/>
    <property type="project" value="UniProtKB-KW"/>
</dbReference>
<sequence length="372" mass="41736">MKNFKELGVSDDFIQSMKEMGVKTPTEIQYRTIPKLLEGQIDYIGKAQTGTGKTIAFGLPLLQKINPKKNQIQALVLAPTRELAQQIKKQLFKLTKYSSERIFCEAVYGGEKIDIQMERLERTTHVVVATPGRLCDLLDRAAIDISNIKMLVLDEADEMLSMGFLPDLNRILKYSTASKNTWLFSATFPNALNSLAKTYMHTPVRVEVEADQLINGDISHKFITTTIGQKLDVLINFVESRGLEKGIVFCKTKLGAQKLKEELSEEGFSAVALEGDMGQRDREKSLRSFKNGASQLLICTDVAARGIDVPNVNYVIHYQLPENTEYFVHRSGRTARGGNKGLSLAIVLSKELEQLQALQKEFKIHFGKYTIV</sequence>
<evidence type="ECO:0000259" key="8">
    <source>
        <dbReference type="PROSITE" id="PS51192"/>
    </source>
</evidence>
<keyword evidence="4 7" id="KW-0067">ATP-binding</keyword>
<dbReference type="PROSITE" id="PS51195">
    <property type="entry name" value="Q_MOTIF"/>
    <property type="match status" value="1"/>
</dbReference>
<dbReference type="GO" id="GO:0003676">
    <property type="term" value="F:nucleic acid binding"/>
    <property type="evidence" value="ECO:0007669"/>
    <property type="project" value="InterPro"/>
</dbReference>
<feature type="domain" description="Helicase C-terminal" evidence="9">
    <location>
        <begin position="230"/>
        <end position="372"/>
    </location>
</feature>
<evidence type="ECO:0000256" key="4">
    <source>
        <dbReference type="ARBA" id="ARBA00022840"/>
    </source>
</evidence>
<dbReference type="GO" id="GO:0003724">
    <property type="term" value="F:RNA helicase activity"/>
    <property type="evidence" value="ECO:0007669"/>
    <property type="project" value="InterPro"/>
</dbReference>
<dbReference type="STRING" id="1195760.SAMN05444281_0114"/>
<feature type="short sequence motif" description="Q motif" evidence="6">
    <location>
        <begin position="2"/>
        <end position="30"/>
    </location>
</feature>
<dbReference type="InterPro" id="IPR027417">
    <property type="entry name" value="P-loop_NTPase"/>
</dbReference>
<dbReference type="Gene3D" id="3.40.50.300">
    <property type="entry name" value="P-loop containing nucleotide triphosphate hydrolases"/>
    <property type="match status" value="2"/>
</dbReference>
<keyword evidence="12" id="KW-1185">Reference proteome</keyword>
<dbReference type="PANTHER" id="PTHR47959:SF1">
    <property type="entry name" value="ATP-DEPENDENT RNA HELICASE DBPA"/>
    <property type="match status" value="1"/>
</dbReference>
<evidence type="ECO:0000256" key="5">
    <source>
        <dbReference type="ARBA" id="ARBA00038437"/>
    </source>
</evidence>
<dbReference type="EMBL" id="FQXQ01000001">
    <property type="protein sequence ID" value="SHH33164.1"/>
    <property type="molecule type" value="Genomic_DNA"/>
</dbReference>
<dbReference type="SUPFAM" id="SSF52540">
    <property type="entry name" value="P-loop containing nucleoside triphosphate hydrolases"/>
    <property type="match status" value="1"/>
</dbReference>
<dbReference type="InterPro" id="IPR014014">
    <property type="entry name" value="RNA_helicase_DEAD_Q_motif"/>
</dbReference>
<dbReference type="Proteomes" id="UP000184109">
    <property type="component" value="Unassembled WGS sequence"/>
</dbReference>
<evidence type="ECO:0000256" key="2">
    <source>
        <dbReference type="ARBA" id="ARBA00022801"/>
    </source>
</evidence>
<reference evidence="12" key="1">
    <citation type="submission" date="2016-11" db="EMBL/GenBank/DDBJ databases">
        <authorList>
            <person name="Varghese N."/>
            <person name="Submissions S."/>
        </authorList>
    </citation>
    <scope>NUCLEOTIDE SEQUENCE [LARGE SCALE GENOMIC DNA]</scope>
    <source>
        <strain evidence="12">DSM 100572</strain>
    </source>
</reference>
<dbReference type="PROSITE" id="PS00039">
    <property type="entry name" value="DEAD_ATP_HELICASE"/>
    <property type="match status" value="1"/>
</dbReference>
<dbReference type="GO" id="GO:0005524">
    <property type="term" value="F:ATP binding"/>
    <property type="evidence" value="ECO:0007669"/>
    <property type="project" value="UniProtKB-KW"/>
</dbReference>
<evidence type="ECO:0000256" key="3">
    <source>
        <dbReference type="ARBA" id="ARBA00022806"/>
    </source>
</evidence>
<evidence type="ECO:0000256" key="7">
    <source>
        <dbReference type="RuleBase" id="RU000492"/>
    </source>
</evidence>
<dbReference type="Pfam" id="PF00270">
    <property type="entry name" value="DEAD"/>
    <property type="match status" value="1"/>
</dbReference>
<evidence type="ECO:0000259" key="9">
    <source>
        <dbReference type="PROSITE" id="PS51194"/>
    </source>
</evidence>
<feature type="domain" description="DEAD-box RNA helicase Q" evidence="10">
    <location>
        <begin position="2"/>
        <end position="30"/>
    </location>
</feature>
<dbReference type="OrthoDB" id="9785240at2"/>
<organism evidence="11 12">
    <name type="scientific">Wenyingzhuangia marina</name>
    <dbReference type="NCBI Taxonomy" id="1195760"/>
    <lineage>
        <taxon>Bacteria</taxon>
        <taxon>Pseudomonadati</taxon>
        <taxon>Bacteroidota</taxon>
        <taxon>Flavobacteriia</taxon>
        <taxon>Flavobacteriales</taxon>
        <taxon>Flavobacteriaceae</taxon>
        <taxon>Wenyingzhuangia</taxon>
    </lineage>
</organism>
<dbReference type="RefSeq" id="WP_143155209.1">
    <property type="nucleotide sequence ID" value="NZ_BMEN01000005.1"/>
</dbReference>
<name>A0A1M5S3U7_9FLAO</name>
<gene>
    <name evidence="11" type="ORF">SAMN05444281_0114</name>
</gene>
<comment type="similarity">
    <text evidence="5 7">Belongs to the DEAD box helicase family.</text>
</comment>
<dbReference type="InterPro" id="IPR000629">
    <property type="entry name" value="RNA-helicase_DEAD-box_CS"/>
</dbReference>
<evidence type="ECO:0000256" key="1">
    <source>
        <dbReference type="ARBA" id="ARBA00022741"/>
    </source>
</evidence>
<dbReference type="AlphaFoldDB" id="A0A1M5S3U7"/>